<comment type="caution">
    <text evidence="1">The sequence shown here is derived from an EMBL/GenBank/DDBJ whole genome shotgun (WGS) entry which is preliminary data.</text>
</comment>
<proteinExistence type="predicted"/>
<protein>
    <submittedName>
        <fullName evidence="1">Uncharacterized protein</fullName>
    </submittedName>
</protein>
<accession>A0ACB8B7N0</accession>
<gene>
    <name evidence="1" type="ORF">BV22DRAFT_1039262</name>
</gene>
<organism evidence="1 2">
    <name type="scientific">Leucogyrophana mollusca</name>
    <dbReference type="NCBI Taxonomy" id="85980"/>
    <lineage>
        <taxon>Eukaryota</taxon>
        <taxon>Fungi</taxon>
        <taxon>Dikarya</taxon>
        <taxon>Basidiomycota</taxon>
        <taxon>Agaricomycotina</taxon>
        <taxon>Agaricomycetes</taxon>
        <taxon>Agaricomycetidae</taxon>
        <taxon>Boletales</taxon>
        <taxon>Boletales incertae sedis</taxon>
        <taxon>Leucogyrophana</taxon>
    </lineage>
</organism>
<dbReference type="EMBL" id="MU266552">
    <property type="protein sequence ID" value="KAH7920903.1"/>
    <property type="molecule type" value="Genomic_DNA"/>
</dbReference>
<evidence type="ECO:0000313" key="2">
    <source>
        <dbReference type="Proteomes" id="UP000790709"/>
    </source>
</evidence>
<name>A0ACB8B7N0_9AGAM</name>
<dbReference type="Proteomes" id="UP000790709">
    <property type="component" value="Unassembled WGS sequence"/>
</dbReference>
<keyword evidence="2" id="KW-1185">Reference proteome</keyword>
<reference evidence="1" key="1">
    <citation type="journal article" date="2021" name="New Phytol.">
        <title>Evolutionary innovations through gain and loss of genes in the ectomycorrhizal Boletales.</title>
        <authorList>
            <person name="Wu G."/>
            <person name="Miyauchi S."/>
            <person name="Morin E."/>
            <person name="Kuo A."/>
            <person name="Drula E."/>
            <person name="Varga T."/>
            <person name="Kohler A."/>
            <person name="Feng B."/>
            <person name="Cao Y."/>
            <person name="Lipzen A."/>
            <person name="Daum C."/>
            <person name="Hundley H."/>
            <person name="Pangilinan J."/>
            <person name="Johnson J."/>
            <person name="Barry K."/>
            <person name="LaButti K."/>
            <person name="Ng V."/>
            <person name="Ahrendt S."/>
            <person name="Min B."/>
            <person name="Choi I.G."/>
            <person name="Park H."/>
            <person name="Plett J.M."/>
            <person name="Magnuson J."/>
            <person name="Spatafora J.W."/>
            <person name="Nagy L.G."/>
            <person name="Henrissat B."/>
            <person name="Grigoriev I.V."/>
            <person name="Yang Z.L."/>
            <person name="Xu J."/>
            <person name="Martin F.M."/>
        </authorList>
    </citation>
    <scope>NUCLEOTIDE SEQUENCE</scope>
    <source>
        <strain evidence="1">KUC20120723A-06</strain>
    </source>
</reference>
<evidence type="ECO:0000313" key="1">
    <source>
        <dbReference type="EMBL" id="KAH7920903.1"/>
    </source>
</evidence>
<sequence length="181" mass="20492">MSMSDLGSAEPISLHVYRRGGLLSDQRIVKAEDKVTMLYYTRCSRNSLQWKFALFADGPDGTLVCEVDSTYTGNMPDGIGVNQIVVRMAPEKRPIPMQRRHGLDGTHWFKGPDHKEYRWKSVSYRWKNDMQCLDNQNGVVATYRVTSLAVSKDGELCVYPSGQFMIDLLVATSLAMRTPNH</sequence>